<dbReference type="HOGENOM" id="CLU_069674_0_1_1"/>
<dbReference type="GeneID" id="11533523"/>
<dbReference type="PIRSF" id="PIRSF005639">
    <property type="entry name" value="Glut_amidoT_SNO"/>
    <property type="match status" value="1"/>
</dbReference>
<name>G8BW70_TETPH</name>
<protein>
    <recommendedName>
        <fullName evidence="2">glutaminase</fullName>
        <ecNumber evidence="2">3.5.1.2</ecNumber>
    </recommendedName>
</protein>
<feature type="active site" description="Charge relay system" evidence="7">
    <location>
        <position position="204"/>
    </location>
</feature>
<dbReference type="GO" id="GO:0042823">
    <property type="term" value="P:pyridoxal phosphate biosynthetic process"/>
    <property type="evidence" value="ECO:0007669"/>
    <property type="project" value="InterPro"/>
</dbReference>
<dbReference type="GO" id="GO:0008614">
    <property type="term" value="P:pyridoxine metabolic process"/>
    <property type="evidence" value="ECO:0007669"/>
    <property type="project" value="TreeGrafter"/>
</dbReference>
<evidence type="ECO:0000256" key="5">
    <source>
        <dbReference type="ARBA" id="ARBA00023239"/>
    </source>
</evidence>
<proteinExistence type="inferred from homology"/>
<evidence type="ECO:0000256" key="2">
    <source>
        <dbReference type="ARBA" id="ARBA00012918"/>
    </source>
</evidence>
<dbReference type="RefSeq" id="XP_003686582.1">
    <property type="nucleotide sequence ID" value="XM_003686534.1"/>
</dbReference>
<evidence type="ECO:0000313" key="10">
    <source>
        <dbReference type="Proteomes" id="UP000005666"/>
    </source>
</evidence>
<dbReference type="AlphaFoldDB" id="G8BW70"/>
<feature type="active site" description="Nucleophile" evidence="7">
    <location>
        <position position="93"/>
    </location>
</feature>
<dbReference type="GO" id="GO:0004359">
    <property type="term" value="F:glutaminase activity"/>
    <property type="evidence" value="ECO:0007669"/>
    <property type="project" value="UniProtKB-EC"/>
</dbReference>
<evidence type="ECO:0000256" key="1">
    <source>
        <dbReference type="ARBA" id="ARBA00008345"/>
    </source>
</evidence>
<organism evidence="9 10">
    <name type="scientific">Tetrapisispora phaffii (strain ATCC 24235 / CBS 4417 / NBRC 1672 / NRRL Y-8282 / UCD 70-5)</name>
    <name type="common">Yeast</name>
    <name type="synonym">Fabospora phaffii</name>
    <dbReference type="NCBI Taxonomy" id="1071381"/>
    <lineage>
        <taxon>Eukaryota</taxon>
        <taxon>Fungi</taxon>
        <taxon>Dikarya</taxon>
        <taxon>Ascomycota</taxon>
        <taxon>Saccharomycotina</taxon>
        <taxon>Saccharomycetes</taxon>
        <taxon>Saccharomycetales</taxon>
        <taxon>Saccharomycetaceae</taxon>
        <taxon>Tetrapisispora</taxon>
    </lineage>
</organism>
<dbReference type="GO" id="GO:1903600">
    <property type="term" value="C:glutaminase complex"/>
    <property type="evidence" value="ECO:0007669"/>
    <property type="project" value="TreeGrafter"/>
</dbReference>
<dbReference type="Proteomes" id="UP000005666">
    <property type="component" value="Chromosome 7"/>
</dbReference>
<dbReference type="eggNOG" id="KOG3210">
    <property type="taxonomic scope" value="Eukaryota"/>
</dbReference>
<evidence type="ECO:0000313" key="9">
    <source>
        <dbReference type="EMBL" id="CCE64148.1"/>
    </source>
</evidence>
<evidence type="ECO:0000256" key="7">
    <source>
        <dbReference type="PIRSR" id="PIRSR005639-1"/>
    </source>
</evidence>
<dbReference type="STRING" id="1071381.G8BW70"/>
<dbReference type="GO" id="GO:0005829">
    <property type="term" value="C:cytosol"/>
    <property type="evidence" value="ECO:0007669"/>
    <property type="project" value="TreeGrafter"/>
</dbReference>
<dbReference type="Pfam" id="PF01174">
    <property type="entry name" value="SNO"/>
    <property type="match status" value="1"/>
</dbReference>
<gene>
    <name evidence="9" type="primary">TPHA0G03070</name>
    <name evidence="9" type="ordered locus">TPHA_0G03070</name>
</gene>
<feature type="binding site" evidence="8">
    <location>
        <position position="125"/>
    </location>
    <ligand>
        <name>L-glutamine</name>
        <dbReference type="ChEBI" id="CHEBI:58359"/>
    </ligand>
</feature>
<dbReference type="GO" id="GO:0016829">
    <property type="term" value="F:lyase activity"/>
    <property type="evidence" value="ECO:0007669"/>
    <property type="project" value="UniProtKB-KW"/>
</dbReference>
<evidence type="ECO:0000256" key="4">
    <source>
        <dbReference type="ARBA" id="ARBA00022962"/>
    </source>
</evidence>
<reference evidence="9 10" key="1">
    <citation type="journal article" date="2011" name="Proc. Natl. Acad. Sci. U.S.A.">
        <title>Evolutionary erosion of yeast sex chromosomes by mating-type switching accidents.</title>
        <authorList>
            <person name="Gordon J.L."/>
            <person name="Armisen D."/>
            <person name="Proux-Wera E."/>
            <person name="Oheigeartaigh S.S."/>
            <person name="Byrne K.P."/>
            <person name="Wolfe K.H."/>
        </authorList>
    </citation>
    <scope>NUCLEOTIDE SEQUENCE [LARGE SCALE GENOMIC DNA]</scope>
    <source>
        <strain evidence="10">ATCC 24235 / CBS 4417 / NBRC 1672 / NRRL Y-8282 / UCD 70-5</strain>
    </source>
</reference>
<dbReference type="Gene3D" id="3.40.50.880">
    <property type="match status" value="1"/>
</dbReference>
<dbReference type="PROSITE" id="PS51273">
    <property type="entry name" value="GATASE_TYPE_1"/>
    <property type="match status" value="1"/>
</dbReference>
<feature type="active site" description="Charge relay system" evidence="7">
    <location>
        <position position="206"/>
    </location>
</feature>
<evidence type="ECO:0000256" key="8">
    <source>
        <dbReference type="PIRSR" id="PIRSR005639-2"/>
    </source>
</evidence>
<evidence type="ECO:0000256" key="6">
    <source>
        <dbReference type="ARBA" id="ARBA00049534"/>
    </source>
</evidence>
<dbReference type="InterPro" id="IPR002161">
    <property type="entry name" value="PdxT/SNO"/>
</dbReference>
<keyword evidence="3" id="KW-0378">Hydrolase</keyword>
<dbReference type="PROSITE" id="PS01236">
    <property type="entry name" value="PDXT_SNO_1"/>
    <property type="match status" value="1"/>
</dbReference>
<accession>G8BW70</accession>
<dbReference type="InterPro" id="IPR029062">
    <property type="entry name" value="Class_I_gatase-like"/>
</dbReference>
<comment type="similarity">
    <text evidence="1">Belongs to the glutaminase PdxT/SNO family.</text>
</comment>
<evidence type="ECO:0000256" key="3">
    <source>
        <dbReference type="ARBA" id="ARBA00022801"/>
    </source>
</evidence>
<dbReference type="SUPFAM" id="SSF52317">
    <property type="entry name" value="Class I glutamine amidotransferase-like"/>
    <property type="match status" value="1"/>
</dbReference>
<sequence>MKNIIIGVLALQGAYIEHVNFLNTCIADGDYGINGFDITVIEVRTSKELQKCNALVIPGGESTSMSLIARRVGIFDDLIAFVHDKNKVIWGTCAGLIFLAKKIDNVDHNADILDTLKLVDVSILRNAFGRQSQSFIKSCDFSSFINDCDDYETVFIRAPVINKILDPGTVKILYSLEYEKESGEVDNLIVAAKQNDNVLITSFHPELSDDFRFHKYFIEDFVLK</sequence>
<keyword evidence="5" id="KW-0456">Lyase</keyword>
<dbReference type="OMA" id="RWHQYFV"/>
<feature type="binding site" evidence="8">
    <location>
        <begin position="60"/>
        <end position="62"/>
    </location>
    <ligand>
        <name>L-glutamine</name>
        <dbReference type="ChEBI" id="CHEBI:58359"/>
    </ligand>
</feature>
<comment type="catalytic activity">
    <reaction evidence="6">
        <text>L-glutamine + H2O = L-glutamate + NH4(+)</text>
        <dbReference type="Rhea" id="RHEA:15889"/>
        <dbReference type="ChEBI" id="CHEBI:15377"/>
        <dbReference type="ChEBI" id="CHEBI:28938"/>
        <dbReference type="ChEBI" id="CHEBI:29985"/>
        <dbReference type="ChEBI" id="CHEBI:58359"/>
        <dbReference type="EC" id="3.5.1.2"/>
    </reaction>
</comment>
<dbReference type="NCBIfam" id="TIGR03800">
    <property type="entry name" value="PLP_synth_Pdx2"/>
    <property type="match status" value="1"/>
</dbReference>
<feature type="binding site" evidence="8">
    <location>
        <begin position="156"/>
        <end position="157"/>
    </location>
    <ligand>
        <name>L-glutamine</name>
        <dbReference type="ChEBI" id="CHEBI:58359"/>
    </ligand>
</feature>
<dbReference type="CDD" id="cd01749">
    <property type="entry name" value="GATase1_PB"/>
    <property type="match status" value="1"/>
</dbReference>
<dbReference type="PANTHER" id="PTHR31559:SF0">
    <property type="entry name" value="PYRIDOXAL 5'-PHOSPHATE SYNTHASE SUBUNIT SNO1-RELATED"/>
    <property type="match status" value="1"/>
</dbReference>
<keyword evidence="4" id="KW-0315">Glutamine amidotransferase</keyword>
<dbReference type="PROSITE" id="PS51130">
    <property type="entry name" value="PDXT_SNO_2"/>
    <property type="match status" value="1"/>
</dbReference>
<dbReference type="InterPro" id="IPR021196">
    <property type="entry name" value="PdxT/SNO_CS"/>
</dbReference>
<dbReference type="KEGG" id="tpf:TPHA_0G03070"/>
<dbReference type="EMBL" id="HE612862">
    <property type="protein sequence ID" value="CCE64148.1"/>
    <property type="molecule type" value="Genomic_DNA"/>
</dbReference>
<dbReference type="PANTHER" id="PTHR31559">
    <property type="entry name" value="PYRIDOXAL 5'-PHOSPHATE SYNTHASE SUBUNIT SNO"/>
    <property type="match status" value="1"/>
</dbReference>
<keyword evidence="10" id="KW-1185">Reference proteome</keyword>
<dbReference type="EC" id="3.5.1.2" evidence="2"/>
<dbReference type="OrthoDB" id="2039at2759"/>